<proteinExistence type="predicted"/>
<feature type="signal peptide" evidence="1">
    <location>
        <begin position="1"/>
        <end position="21"/>
    </location>
</feature>
<accession>A0ABT2NR10</accession>
<comment type="caution">
    <text evidence="2">The sequence shown here is derived from an EMBL/GenBank/DDBJ whole genome shotgun (WGS) entry which is preliminary data.</text>
</comment>
<evidence type="ECO:0000256" key="1">
    <source>
        <dbReference type="SAM" id="SignalP"/>
    </source>
</evidence>
<feature type="chain" id="PRO_5045248992" evidence="1">
    <location>
        <begin position="22"/>
        <end position="237"/>
    </location>
</feature>
<sequence length="237" mass="26567">MTTLRTVLALGACWLAMPASAGQFPLPQGCTAYATVQMRSCLVSQHYRCEGEPEDNQWAVQSDGQGPFFANLIDGETRWLQSYDLYTGEQDRLGEENDPASFSELLERGRDDFDFFTESSYGELRRYVGHDRLTGQTATIDGIVLEQTEFELTAYDSDGAEVWSRKGNQYVHRGWRIFFPGTEHFENAFGDKADTVENPVEFALPGDKGFLENEPKYDCDTLTASLKLTPTDGGPRP</sequence>
<name>A0ABT2NR10_9RHOB</name>
<dbReference type="Proteomes" id="UP001205601">
    <property type="component" value="Unassembled WGS sequence"/>
</dbReference>
<keyword evidence="1" id="KW-0732">Signal</keyword>
<dbReference type="EMBL" id="JAOCQF010000003">
    <property type="protein sequence ID" value="MCT8331372.1"/>
    <property type="molecule type" value="Genomic_DNA"/>
</dbReference>
<keyword evidence="3" id="KW-1185">Reference proteome</keyword>
<protein>
    <submittedName>
        <fullName evidence="2">Uncharacterized protein</fullName>
    </submittedName>
</protein>
<evidence type="ECO:0000313" key="3">
    <source>
        <dbReference type="Proteomes" id="UP001205601"/>
    </source>
</evidence>
<evidence type="ECO:0000313" key="2">
    <source>
        <dbReference type="EMBL" id="MCT8331372.1"/>
    </source>
</evidence>
<reference evidence="3" key="1">
    <citation type="submission" date="2023-07" db="EMBL/GenBank/DDBJ databases">
        <title>Defluviimonas sediminis sp. nov., isolated from mangrove sediment.</title>
        <authorList>
            <person name="Liu L."/>
            <person name="Li J."/>
            <person name="Huang Y."/>
            <person name="Pan J."/>
            <person name="Li M."/>
        </authorList>
    </citation>
    <scope>NUCLEOTIDE SEQUENCE [LARGE SCALE GENOMIC DNA]</scope>
    <source>
        <strain evidence="3">FT324</strain>
    </source>
</reference>
<dbReference type="RefSeq" id="WP_261497250.1">
    <property type="nucleotide sequence ID" value="NZ_JAOCQF010000003.1"/>
</dbReference>
<gene>
    <name evidence="2" type="ORF">N5I32_17775</name>
</gene>
<organism evidence="2 3">
    <name type="scientific">Albidovulum sediminis</name>
    <dbReference type="NCBI Taxonomy" id="3066345"/>
    <lineage>
        <taxon>Bacteria</taxon>
        <taxon>Pseudomonadati</taxon>
        <taxon>Pseudomonadota</taxon>
        <taxon>Alphaproteobacteria</taxon>
        <taxon>Rhodobacterales</taxon>
        <taxon>Paracoccaceae</taxon>
        <taxon>Albidovulum</taxon>
    </lineage>
</organism>